<evidence type="ECO:0000256" key="1">
    <source>
        <dbReference type="SAM" id="MobiDB-lite"/>
    </source>
</evidence>
<name>A0A1J9QPS1_9EURO</name>
<dbReference type="VEuPathDB" id="FungiDB:ACJ73_06472"/>
<feature type="region of interest" description="Disordered" evidence="1">
    <location>
        <begin position="106"/>
        <end position="137"/>
    </location>
</feature>
<proteinExistence type="predicted"/>
<organism evidence="2 3">
    <name type="scientific">Blastomyces percursus</name>
    <dbReference type="NCBI Taxonomy" id="1658174"/>
    <lineage>
        <taxon>Eukaryota</taxon>
        <taxon>Fungi</taxon>
        <taxon>Dikarya</taxon>
        <taxon>Ascomycota</taxon>
        <taxon>Pezizomycotina</taxon>
        <taxon>Eurotiomycetes</taxon>
        <taxon>Eurotiomycetidae</taxon>
        <taxon>Onygenales</taxon>
        <taxon>Ajellomycetaceae</taxon>
        <taxon>Blastomyces</taxon>
    </lineage>
</organism>
<gene>
    <name evidence="2" type="ORF">ACJ73_06472</name>
</gene>
<dbReference type="EMBL" id="LGTZ01001142">
    <property type="protein sequence ID" value="OJD22187.1"/>
    <property type="molecule type" value="Genomic_DNA"/>
</dbReference>
<evidence type="ECO:0000313" key="2">
    <source>
        <dbReference type="EMBL" id="OJD22187.1"/>
    </source>
</evidence>
<dbReference type="Proteomes" id="UP000242791">
    <property type="component" value="Unassembled WGS sequence"/>
</dbReference>
<accession>A0A1J9QPS1</accession>
<dbReference type="OrthoDB" id="4190245at2759"/>
<dbReference type="AlphaFoldDB" id="A0A1J9QPS1"/>
<sequence>MAEEYVAKQNCKEVELADHIAIISSNKRGSPVRINIEKEKDWREIIGLLKQLYKEKMSGLTIEVTTYFNLLDISTLSSNTSAIRGPAAFFAVSDSQLTTQTLASKRALDSDVKKEVISSSSNPYRPVKSPSNPRNIR</sequence>
<feature type="compositionally biased region" description="Basic and acidic residues" evidence="1">
    <location>
        <begin position="106"/>
        <end position="116"/>
    </location>
</feature>
<keyword evidence="3" id="KW-1185">Reference proteome</keyword>
<dbReference type="STRING" id="1658174.A0A1J9QPS1"/>
<evidence type="ECO:0000313" key="3">
    <source>
        <dbReference type="Proteomes" id="UP000242791"/>
    </source>
</evidence>
<feature type="compositionally biased region" description="Polar residues" evidence="1">
    <location>
        <begin position="117"/>
        <end position="137"/>
    </location>
</feature>
<protein>
    <submittedName>
        <fullName evidence="2">Uncharacterized protein</fullName>
    </submittedName>
</protein>
<reference evidence="2 3" key="1">
    <citation type="submission" date="2015-08" db="EMBL/GenBank/DDBJ databases">
        <title>Emmonsia species relationships and genome sequence.</title>
        <authorList>
            <person name="Cuomo C.A."/>
            <person name="Schwartz I.S."/>
            <person name="Kenyon C."/>
            <person name="De Hoog G.S."/>
            <person name="Govender N.P."/>
            <person name="Botha A."/>
            <person name="Moreno L."/>
            <person name="De Vries M."/>
            <person name="Munoz J.F."/>
            <person name="Stielow J.B."/>
        </authorList>
    </citation>
    <scope>NUCLEOTIDE SEQUENCE [LARGE SCALE GENOMIC DNA]</scope>
    <source>
        <strain evidence="2 3">EI222</strain>
    </source>
</reference>
<comment type="caution">
    <text evidence="2">The sequence shown here is derived from an EMBL/GenBank/DDBJ whole genome shotgun (WGS) entry which is preliminary data.</text>
</comment>